<organism evidence="2 3">
    <name type="scientific">Beta vulgaris subsp. vulgaris</name>
    <name type="common">Beet</name>
    <dbReference type="NCBI Taxonomy" id="3555"/>
    <lineage>
        <taxon>Eukaryota</taxon>
        <taxon>Viridiplantae</taxon>
        <taxon>Streptophyta</taxon>
        <taxon>Embryophyta</taxon>
        <taxon>Tracheophyta</taxon>
        <taxon>Spermatophyta</taxon>
        <taxon>Magnoliopsida</taxon>
        <taxon>eudicotyledons</taxon>
        <taxon>Gunneridae</taxon>
        <taxon>Pentapetalae</taxon>
        <taxon>Caryophyllales</taxon>
        <taxon>Chenopodiaceae</taxon>
        <taxon>Betoideae</taxon>
        <taxon>Beta</taxon>
    </lineage>
</organism>
<evidence type="ECO:0000313" key="3">
    <source>
        <dbReference type="Proteomes" id="UP000035740"/>
    </source>
</evidence>
<keyword evidence="1" id="KW-0732">Signal</keyword>
<evidence type="ECO:0000256" key="1">
    <source>
        <dbReference type="SAM" id="SignalP"/>
    </source>
</evidence>
<accession>A0A0J8DVP6</accession>
<gene>
    <name evidence="2" type="ORF">BVRB_014020</name>
</gene>
<name>A0A0J8DVP6_BETVV</name>
<sequence length="91" mass="9627">MGIHSNYSVIAMMLAILLLSTSVPTLAGRSSYTPGAYESQKYVPAPKSPSPSEIPQCQQQYHVCPGEGPYACCDGLECIHIPDLGGIGLCL</sequence>
<protein>
    <submittedName>
        <fullName evidence="2">Uncharacterized protein</fullName>
    </submittedName>
</protein>
<dbReference type="AlphaFoldDB" id="A0A0J8DVP6"/>
<dbReference type="EMBL" id="KQ090664">
    <property type="protein sequence ID" value="KMS94930.1"/>
    <property type="molecule type" value="Genomic_DNA"/>
</dbReference>
<keyword evidence="3" id="KW-1185">Reference proteome</keyword>
<dbReference type="Proteomes" id="UP000035740">
    <property type="component" value="Unassembled WGS sequence"/>
</dbReference>
<proteinExistence type="predicted"/>
<feature type="signal peptide" evidence="1">
    <location>
        <begin position="1"/>
        <end position="27"/>
    </location>
</feature>
<reference evidence="2 3" key="1">
    <citation type="journal article" date="2014" name="Nature">
        <title>The genome of the recently domesticated crop plant sugar beet (Beta vulgaris).</title>
        <authorList>
            <person name="Dohm J.C."/>
            <person name="Minoche A.E."/>
            <person name="Holtgrawe D."/>
            <person name="Capella-Gutierrez S."/>
            <person name="Zakrzewski F."/>
            <person name="Tafer H."/>
            <person name="Rupp O."/>
            <person name="Sorensen T.R."/>
            <person name="Stracke R."/>
            <person name="Reinhardt R."/>
            <person name="Goesmann A."/>
            <person name="Kraft T."/>
            <person name="Schulz B."/>
            <person name="Stadler P.F."/>
            <person name="Schmidt T."/>
            <person name="Gabaldon T."/>
            <person name="Lehrach H."/>
            <person name="Weisshaar B."/>
            <person name="Himmelbauer H."/>
        </authorList>
    </citation>
    <scope>NUCLEOTIDE SEQUENCE [LARGE SCALE GENOMIC DNA]</scope>
    <source>
        <tissue evidence="2">Taproot</tissue>
    </source>
</reference>
<dbReference type="Gramene" id="KMS94930">
    <property type="protein sequence ID" value="KMS94930"/>
    <property type="gene ID" value="BVRB_014020"/>
</dbReference>
<evidence type="ECO:0000313" key="2">
    <source>
        <dbReference type="EMBL" id="KMS94930.1"/>
    </source>
</evidence>
<feature type="chain" id="PRO_5005296599" evidence="1">
    <location>
        <begin position="28"/>
        <end position="91"/>
    </location>
</feature>